<comment type="caution">
    <text evidence="2">The sequence shown here is derived from an EMBL/GenBank/DDBJ whole genome shotgun (WGS) entry which is preliminary data.</text>
</comment>
<proteinExistence type="predicted"/>
<protein>
    <submittedName>
        <fullName evidence="2">Uncharacterized protein</fullName>
    </submittedName>
</protein>
<keyword evidence="1" id="KW-1133">Transmembrane helix</keyword>
<keyword evidence="3" id="KW-1185">Reference proteome</keyword>
<sequence length="303" mass="34710">MGHSLLVASMAFALLGSCWMMVVLAWQYPWLLHLLFFVASTLSFFALAAACLLLYFIQMAYESDDGALQLLPQTVGKLLNDSPFEIVEKLSRAIMRPLYDWIRVLLLVNLELDEDTRKEILEEMSPEFRRRVFQYSVGQLLPKRLQRFVLGRNYNQARTPENMQDLFEATNAPQNYKGEIRVRGKSLSRSQSLNDLLAFLKTVDNSQASLKQSSVIEKILASKVADGAIWTMSQGAVHQYESHLSGRVRTFLENVSKKPENRLLRVPWAVVNWELTAARTVLRTMVSLFREAEEEPETCKKDT</sequence>
<dbReference type="OrthoDB" id="428023at2759"/>
<dbReference type="EMBL" id="CAJNJA010008689">
    <property type="protein sequence ID" value="CAE7239378.1"/>
    <property type="molecule type" value="Genomic_DNA"/>
</dbReference>
<feature type="transmembrane region" description="Helical" evidence="1">
    <location>
        <begin position="35"/>
        <end position="57"/>
    </location>
</feature>
<evidence type="ECO:0000313" key="2">
    <source>
        <dbReference type="EMBL" id="CAE7239378.1"/>
    </source>
</evidence>
<dbReference type="Proteomes" id="UP000601435">
    <property type="component" value="Unassembled WGS sequence"/>
</dbReference>
<keyword evidence="1" id="KW-0472">Membrane</keyword>
<reference evidence="2" key="1">
    <citation type="submission" date="2021-02" db="EMBL/GenBank/DDBJ databases">
        <authorList>
            <person name="Dougan E. K."/>
            <person name="Rhodes N."/>
            <person name="Thang M."/>
            <person name="Chan C."/>
        </authorList>
    </citation>
    <scope>NUCLEOTIDE SEQUENCE</scope>
</reference>
<accession>A0A812LCB5</accession>
<organism evidence="2 3">
    <name type="scientific">Symbiodinium necroappetens</name>
    <dbReference type="NCBI Taxonomy" id="1628268"/>
    <lineage>
        <taxon>Eukaryota</taxon>
        <taxon>Sar</taxon>
        <taxon>Alveolata</taxon>
        <taxon>Dinophyceae</taxon>
        <taxon>Suessiales</taxon>
        <taxon>Symbiodiniaceae</taxon>
        <taxon>Symbiodinium</taxon>
    </lineage>
</organism>
<gene>
    <name evidence="2" type="ORF">SNEC2469_LOCUS4215</name>
</gene>
<evidence type="ECO:0000256" key="1">
    <source>
        <dbReference type="SAM" id="Phobius"/>
    </source>
</evidence>
<dbReference type="AlphaFoldDB" id="A0A812LCB5"/>
<name>A0A812LCB5_9DINO</name>
<evidence type="ECO:0000313" key="3">
    <source>
        <dbReference type="Proteomes" id="UP000601435"/>
    </source>
</evidence>
<keyword evidence="1" id="KW-0812">Transmembrane</keyword>